<gene>
    <name evidence="2" type="ORF">B4U80_11520</name>
</gene>
<proteinExistence type="predicted"/>
<evidence type="ECO:0000313" key="3">
    <source>
        <dbReference type="Proteomes" id="UP000288716"/>
    </source>
</evidence>
<feature type="transmembrane region" description="Helical" evidence="1">
    <location>
        <begin position="77"/>
        <end position="98"/>
    </location>
</feature>
<sequence>MSSDVLSSSLVHLTRLHSLRTLSEGSIFSNSEQSLSIQANYGHNDDQCSLKHLRQAFFDEDTEKLFIKYKTRVQHNFFMVSLLLNIGFNSLAMIVFFLDKIITFVT</sequence>
<keyword evidence="1" id="KW-0812">Transmembrane</keyword>
<keyword evidence="1" id="KW-0472">Membrane</keyword>
<name>A0A443SLY1_9ACAR</name>
<protein>
    <submittedName>
        <fullName evidence="2">Uncharacterized protein</fullName>
    </submittedName>
</protein>
<evidence type="ECO:0000313" key="2">
    <source>
        <dbReference type="EMBL" id="RWS28502.1"/>
    </source>
</evidence>
<accession>A0A443SLY1</accession>
<dbReference type="EMBL" id="NCKV01001342">
    <property type="protein sequence ID" value="RWS28502.1"/>
    <property type="molecule type" value="Genomic_DNA"/>
</dbReference>
<dbReference type="AlphaFoldDB" id="A0A443SLY1"/>
<comment type="caution">
    <text evidence="2">The sequence shown here is derived from an EMBL/GenBank/DDBJ whole genome shotgun (WGS) entry which is preliminary data.</text>
</comment>
<reference evidence="2 3" key="1">
    <citation type="journal article" date="2018" name="Gigascience">
        <title>Genomes of trombidid mites reveal novel predicted allergens and laterally-transferred genes associated with secondary metabolism.</title>
        <authorList>
            <person name="Dong X."/>
            <person name="Chaisiri K."/>
            <person name="Xia D."/>
            <person name="Armstrong S.D."/>
            <person name="Fang Y."/>
            <person name="Donnelly M.J."/>
            <person name="Kadowaki T."/>
            <person name="McGarry J.W."/>
            <person name="Darby A.C."/>
            <person name="Makepeace B.L."/>
        </authorList>
    </citation>
    <scope>NUCLEOTIDE SEQUENCE [LARGE SCALE GENOMIC DNA]</scope>
    <source>
        <strain evidence="2">UoL-UT</strain>
    </source>
</reference>
<keyword evidence="1" id="KW-1133">Transmembrane helix</keyword>
<keyword evidence="3" id="KW-1185">Reference proteome</keyword>
<dbReference type="STRING" id="299467.A0A443SLY1"/>
<evidence type="ECO:0000256" key="1">
    <source>
        <dbReference type="SAM" id="Phobius"/>
    </source>
</evidence>
<organism evidence="2 3">
    <name type="scientific">Leptotrombidium deliense</name>
    <dbReference type="NCBI Taxonomy" id="299467"/>
    <lineage>
        <taxon>Eukaryota</taxon>
        <taxon>Metazoa</taxon>
        <taxon>Ecdysozoa</taxon>
        <taxon>Arthropoda</taxon>
        <taxon>Chelicerata</taxon>
        <taxon>Arachnida</taxon>
        <taxon>Acari</taxon>
        <taxon>Acariformes</taxon>
        <taxon>Trombidiformes</taxon>
        <taxon>Prostigmata</taxon>
        <taxon>Anystina</taxon>
        <taxon>Parasitengona</taxon>
        <taxon>Trombiculoidea</taxon>
        <taxon>Trombiculidae</taxon>
        <taxon>Leptotrombidium</taxon>
    </lineage>
</organism>
<dbReference type="Proteomes" id="UP000288716">
    <property type="component" value="Unassembled WGS sequence"/>
</dbReference>
<dbReference type="VEuPathDB" id="VectorBase:LDEU003540"/>